<evidence type="ECO:0008006" key="2">
    <source>
        <dbReference type="Google" id="ProtNLM"/>
    </source>
</evidence>
<proteinExistence type="predicted"/>
<evidence type="ECO:0000313" key="1">
    <source>
        <dbReference type="EMBL" id="VAW27714.1"/>
    </source>
</evidence>
<sequence>MKKVLFILLIFLAGSQVHAQETHKFTATGFLEYLNTTWAPKHTTWTNLSNVYNRIDLHWYPVKSLEFSAGIRNNFNFGPMMAGYYPYYANALLKDYGWLDMTFNLAKDSSYLLYTNIDRLNMKWTLQKFELTIGRQRINWGINMVWNPNDIFNTYNYFYFDYVERPGSDAILLQYYTGDFSSLQLAAKLNRDNQLTAALMYKFNVDNYDLQFLGGVMKKDLVVGMGWAGQIKGVGFTGEASYFRSLHRFADTTGQLVASVSANFTFPNRLFVNGSVIYNSRGTTGPAGMGAFVMLENVSPKTLTLSRFDMFGEVSYPVTPLIKADVSGIYNPNDNSLFAGPSLDFSLTENLDLYVMGQLFFGKPQTEFGDYGQMYYLRLKWSF</sequence>
<dbReference type="EMBL" id="UOET01000150">
    <property type="protein sequence ID" value="VAW27714.1"/>
    <property type="molecule type" value="Genomic_DNA"/>
</dbReference>
<dbReference type="AlphaFoldDB" id="A0A3B0V6W9"/>
<reference evidence="1" key="1">
    <citation type="submission" date="2018-06" db="EMBL/GenBank/DDBJ databases">
        <authorList>
            <person name="Zhirakovskaya E."/>
        </authorList>
    </citation>
    <scope>NUCLEOTIDE SEQUENCE</scope>
</reference>
<accession>A0A3B0V6W9</accession>
<name>A0A3B0V6W9_9ZZZZ</name>
<organism evidence="1">
    <name type="scientific">hydrothermal vent metagenome</name>
    <dbReference type="NCBI Taxonomy" id="652676"/>
    <lineage>
        <taxon>unclassified sequences</taxon>
        <taxon>metagenomes</taxon>
        <taxon>ecological metagenomes</taxon>
    </lineage>
</organism>
<protein>
    <recommendedName>
        <fullName evidence="2">Alginate export domain-containing protein</fullName>
    </recommendedName>
</protein>
<gene>
    <name evidence="1" type="ORF">MNBD_BACTEROID07-1434</name>
</gene>